<evidence type="ECO:0000259" key="4">
    <source>
        <dbReference type="PROSITE" id="PS51272"/>
    </source>
</evidence>
<feature type="compositionally biased region" description="Low complexity" evidence="2">
    <location>
        <begin position="689"/>
        <end position="701"/>
    </location>
</feature>
<gene>
    <name evidence="5" type="ORF">B5F15_08050</name>
</gene>
<keyword evidence="1" id="KW-0677">Repeat</keyword>
<feature type="compositionally biased region" description="Polar residues" evidence="2">
    <location>
        <begin position="711"/>
        <end position="726"/>
    </location>
</feature>
<feature type="domain" description="SLH" evidence="4">
    <location>
        <begin position="1004"/>
        <end position="1067"/>
    </location>
</feature>
<dbReference type="EMBL" id="NFKL01000010">
    <property type="protein sequence ID" value="OUP58114.1"/>
    <property type="molecule type" value="Genomic_DNA"/>
</dbReference>
<organism evidence="5 6">
    <name type="scientific">Butyricicoccus pullicaecorum</name>
    <dbReference type="NCBI Taxonomy" id="501571"/>
    <lineage>
        <taxon>Bacteria</taxon>
        <taxon>Bacillati</taxon>
        <taxon>Bacillota</taxon>
        <taxon>Clostridia</taxon>
        <taxon>Eubacteriales</taxon>
        <taxon>Butyricicoccaceae</taxon>
        <taxon>Butyricicoccus</taxon>
    </lineage>
</organism>
<feature type="domain" description="SLH" evidence="4">
    <location>
        <begin position="1070"/>
        <end position="1130"/>
    </location>
</feature>
<accession>A0A1Y4LN59</accession>
<reference evidence="6" key="1">
    <citation type="submission" date="2017-04" db="EMBL/GenBank/DDBJ databases">
        <title>Function of individual gut microbiota members based on whole genome sequencing of pure cultures obtained from chicken caecum.</title>
        <authorList>
            <person name="Medvecky M."/>
            <person name="Cejkova D."/>
            <person name="Polansky O."/>
            <person name="Karasova D."/>
            <person name="Kubasova T."/>
            <person name="Cizek A."/>
            <person name="Rychlik I."/>
        </authorList>
    </citation>
    <scope>NUCLEOTIDE SEQUENCE [LARGE SCALE GENOMIC DNA]</scope>
    <source>
        <strain evidence="6">An179</strain>
    </source>
</reference>
<feature type="region of interest" description="Disordered" evidence="2">
    <location>
        <begin position="689"/>
        <end position="726"/>
    </location>
</feature>
<dbReference type="InterPro" id="IPR051465">
    <property type="entry name" value="Cell_Envelope_Struct_Comp"/>
</dbReference>
<dbReference type="Proteomes" id="UP000195326">
    <property type="component" value="Unassembled WGS sequence"/>
</dbReference>
<dbReference type="Pfam" id="PF00395">
    <property type="entry name" value="SLH"/>
    <property type="match status" value="2"/>
</dbReference>
<feature type="chain" id="PRO_5012395916" description="SLH domain-containing protein" evidence="3">
    <location>
        <begin position="29"/>
        <end position="1130"/>
    </location>
</feature>
<dbReference type="PROSITE" id="PS51272">
    <property type="entry name" value="SLH"/>
    <property type="match status" value="3"/>
</dbReference>
<dbReference type="InterPro" id="IPR001119">
    <property type="entry name" value="SLH_dom"/>
</dbReference>
<evidence type="ECO:0000256" key="2">
    <source>
        <dbReference type="SAM" id="MobiDB-lite"/>
    </source>
</evidence>
<dbReference type="AlphaFoldDB" id="A0A1Y4LN59"/>
<dbReference type="PANTHER" id="PTHR43308">
    <property type="entry name" value="OUTER MEMBRANE PROTEIN ALPHA-RELATED"/>
    <property type="match status" value="1"/>
</dbReference>
<name>A0A1Y4LN59_9FIRM</name>
<feature type="domain" description="SLH" evidence="4">
    <location>
        <begin position="943"/>
        <end position="1002"/>
    </location>
</feature>
<sequence>MKSSYTKRALAFWLAVAMVATSAPMAFAADLVTGAPTSSTVTSEPAPQNAQAITSVTLKNGDQGISKVVVIGAKVTTDGSTDVGTLTAVLNDNIPVTNVTWSVSGPDAGSVKVADGTITVDAKAKAGDYTIKAVPKDGTVTGKATATLKVVREAAKATTIKGLYVHMTGDGGKVDVTDNKSIEIPAGESRTLSAEVLDQFGDSYTTEEVKYTSNNFKVTIESSNTLKVADDATGTATITAKCGDVNKSFEVKVAKQAKGEVKIDFGTSLNGLSYTGKPVEPKVTVTVDGSPVATPEGKVTYTYVEVIPKTASANALSTPVEMSSVTDVGAYEVTATYTDGEAIGRASKQFEIKQAAFSGTKDFEENVIATDEKTYTFELPQNVTSLKDVKFDTPTGMSAVVKSAKVEGNKLIITTKTATSGSDTITILVTSKNYESFNLTYKFTASGKQDVSGSITFTSDTVTYDGKNHKLSEPGFTGTVEGTKNWTYTWYKDNAKATTIGQSTMPEFKDVGVYHVTAKYEDDKQIGYKEATLTINPAVKSTITVTATQMSSSKDDNYKYWDLEKRSWGDGYLNLRADADDYLVRQSVNGDRYYWIGLDITPKVDGKSYSVQDLYVSGTRKSDSWAKMGDLKEKDRYIGDFYLDGISGNNFYLWFDTDGDSDNSDTIYLATDSKGSNKFELYVDFNSYSGSSSSSSGSSSSDTSKVDGDRVSTTTVDKTPSAKNGSATVTFSSSALSDALDENKKEAKRKDADKTYIELDVKTSKSVDDTTITVPRSSLDKIADEDTGLKLTTNQGTVTFDYRALAEIYDACDKTNIEFYLEEEDDDQYVLLIKDGSSDVIDLGRGSVEVTFDYKLKSGEKSSDVKVYRIGNGDKTWLATYGGSTVYGAADVYAAAPTYVTDMKADYSSSKKKVTFTTDALGTFLITTDTLKTGSGNTTPTPTYNAFVDVPSSRWSATYINKLASLGIINGTGGGYFEPTLYVTREEFVKMLAGVAGANVTGYTSSRFPDVPLSRWSAPYIAWAADRGITTGTDGGNFAPTMRITREEMATMIYRYVQSSGKTLPAKNAPVIFADANLISGWAQTPVSVMQQAGIIDGNVTNGRYTFDPKVSASREECAKMLAVLYDLVR</sequence>
<evidence type="ECO:0000256" key="1">
    <source>
        <dbReference type="ARBA" id="ARBA00022737"/>
    </source>
</evidence>
<evidence type="ECO:0000256" key="3">
    <source>
        <dbReference type="SAM" id="SignalP"/>
    </source>
</evidence>
<comment type="caution">
    <text evidence="5">The sequence shown here is derived from an EMBL/GenBank/DDBJ whole genome shotgun (WGS) entry which is preliminary data.</text>
</comment>
<dbReference type="Gene3D" id="2.60.40.1080">
    <property type="match status" value="1"/>
</dbReference>
<dbReference type="RefSeq" id="WP_087415011.1">
    <property type="nucleotide sequence ID" value="NZ_NFKL01000010.1"/>
</dbReference>
<dbReference type="PANTHER" id="PTHR43308:SF5">
    <property type="entry name" value="S-LAYER PROTEIN _ PEPTIDOGLYCAN ENDO-BETA-N-ACETYLGLUCOSAMINIDASE"/>
    <property type="match status" value="1"/>
</dbReference>
<evidence type="ECO:0000313" key="5">
    <source>
        <dbReference type="EMBL" id="OUP58114.1"/>
    </source>
</evidence>
<feature type="signal peptide" evidence="3">
    <location>
        <begin position="1"/>
        <end position="28"/>
    </location>
</feature>
<evidence type="ECO:0000313" key="6">
    <source>
        <dbReference type="Proteomes" id="UP000195326"/>
    </source>
</evidence>
<protein>
    <recommendedName>
        <fullName evidence="4">SLH domain-containing protein</fullName>
    </recommendedName>
</protein>
<keyword evidence="3" id="KW-0732">Signal</keyword>
<proteinExistence type="predicted"/>